<dbReference type="GO" id="GO:0005634">
    <property type="term" value="C:nucleus"/>
    <property type="evidence" value="ECO:0007669"/>
    <property type="project" value="UniProtKB-SubCell"/>
</dbReference>
<evidence type="ECO:0000313" key="5">
    <source>
        <dbReference type="Proteomes" id="UP001634007"/>
    </source>
</evidence>
<dbReference type="EMBL" id="JBJKBG010000008">
    <property type="protein sequence ID" value="KAL3729048.1"/>
    <property type="molecule type" value="Genomic_DNA"/>
</dbReference>
<protein>
    <recommendedName>
        <fullName evidence="6">Beta-Casp domain-containing protein</fullName>
    </recommendedName>
</protein>
<organism evidence="4 5">
    <name type="scientific">Eucalyptus globulus</name>
    <name type="common">Tasmanian blue gum</name>
    <dbReference type="NCBI Taxonomy" id="34317"/>
    <lineage>
        <taxon>Eukaryota</taxon>
        <taxon>Viridiplantae</taxon>
        <taxon>Streptophyta</taxon>
        <taxon>Embryophyta</taxon>
        <taxon>Tracheophyta</taxon>
        <taxon>Spermatophyta</taxon>
        <taxon>Magnoliopsida</taxon>
        <taxon>eudicotyledons</taxon>
        <taxon>Gunneridae</taxon>
        <taxon>Pentapetalae</taxon>
        <taxon>rosids</taxon>
        <taxon>malvids</taxon>
        <taxon>Myrtales</taxon>
        <taxon>Myrtaceae</taxon>
        <taxon>Myrtoideae</taxon>
        <taxon>Eucalypteae</taxon>
        <taxon>Eucalyptus</taxon>
    </lineage>
</organism>
<dbReference type="Gene3D" id="3.60.15.10">
    <property type="entry name" value="Ribonuclease Z/Hydroxyacylglutathione hydrolase-like"/>
    <property type="match status" value="1"/>
</dbReference>
<dbReference type="Proteomes" id="UP001634007">
    <property type="component" value="Unassembled WGS sequence"/>
</dbReference>
<accession>A0ABD3JPZ0</accession>
<name>A0ABD3JPZ0_EUCGL</name>
<evidence type="ECO:0000256" key="1">
    <source>
        <dbReference type="ARBA" id="ARBA00004123"/>
    </source>
</evidence>
<feature type="region of interest" description="Disordered" evidence="3">
    <location>
        <begin position="52"/>
        <end position="76"/>
    </location>
</feature>
<dbReference type="Gene3D" id="3.40.50.10890">
    <property type="match status" value="1"/>
</dbReference>
<sequence>MKLTCLSRGKGFYSPLCHMLSVRGFRILIDCPIDLSALTAFAPIPPSLSAVRDEEDMEHSVDESDGCESGNEERKNVEKPMTAKAFICSEPWYKTVVNLHLWNLSFIDAVHVTEVAAKLGKLMMEDLVSMHEEFRQFYGSEEASSPHWMKWEELESLPSALKEIVLGTDGIELGGWMPLYSAADIEDCVKKVQRLKYAEVACYNRTISIKPISSGLEIGACNWTIRYLDGPIGFVSNSEFVLGHALAFNYNALRSCNMLIYSYFSSLDFLETANMGTVIYCDETSDLEELLLHADESSEEMDKSNFICSCAVDAVEGGGSVLIPIGRLGIILQLLEQISICMESSHCKVPIFVISSVAEELLACTNIIPELVCKQRQEKLFSGEPLFAHVKLLNGERLHNGCKLHWQELFIVFCPHWSLTFLFNLQEGMDSDRALLPFDPKEMKMNILRCSFLSGIVLKKVQPLFNVSQPKFVVLPEDFRQLIISPVANSYSVLHYSLNETLKLPTLKEDPELEITADLGITRLKGNLFMSDARRWILPIDELSCSKSEPPWLWGALDLQRLLARLSEMGIGGSLQENNVTDGSSNARILRIDAPSEATLEIRSTSTLISAKNEELALRISDAVDSILDGTA</sequence>
<comment type="subcellular location">
    <subcellularLocation>
        <location evidence="1">Nucleus</location>
    </subcellularLocation>
</comment>
<dbReference type="PANTHER" id="PTHR46094:SF1">
    <property type="entry name" value="INTEGRATOR COMPLEX SUBUNIT 9"/>
    <property type="match status" value="1"/>
</dbReference>
<reference evidence="4 5" key="1">
    <citation type="submission" date="2024-11" db="EMBL/GenBank/DDBJ databases">
        <title>Chromosome-level genome assembly of Eucalyptus globulus Labill. provides insights into its genome evolution.</title>
        <authorList>
            <person name="Li X."/>
        </authorList>
    </citation>
    <scope>NUCLEOTIDE SEQUENCE [LARGE SCALE GENOMIC DNA]</scope>
    <source>
        <strain evidence="4">CL2024</strain>
        <tissue evidence="4">Fresh tender leaves</tissue>
    </source>
</reference>
<evidence type="ECO:0000313" key="4">
    <source>
        <dbReference type="EMBL" id="KAL3729048.1"/>
    </source>
</evidence>
<dbReference type="SUPFAM" id="SSF56281">
    <property type="entry name" value="Metallo-hydrolase/oxidoreductase"/>
    <property type="match status" value="1"/>
</dbReference>
<proteinExistence type="predicted"/>
<dbReference type="PANTHER" id="PTHR46094">
    <property type="entry name" value="INTEGRATOR COMPLEX SUBUNIT 9"/>
    <property type="match status" value="1"/>
</dbReference>
<keyword evidence="2" id="KW-0539">Nucleus</keyword>
<dbReference type="InterPro" id="IPR027074">
    <property type="entry name" value="Integrator_9su"/>
</dbReference>
<evidence type="ECO:0008006" key="6">
    <source>
        <dbReference type="Google" id="ProtNLM"/>
    </source>
</evidence>
<gene>
    <name evidence="4" type="ORF">ACJRO7_033619</name>
</gene>
<keyword evidence="5" id="KW-1185">Reference proteome</keyword>
<evidence type="ECO:0000256" key="3">
    <source>
        <dbReference type="SAM" id="MobiDB-lite"/>
    </source>
</evidence>
<evidence type="ECO:0000256" key="2">
    <source>
        <dbReference type="ARBA" id="ARBA00023242"/>
    </source>
</evidence>
<dbReference type="InterPro" id="IPR036866">
    <property type="entry name" value="RibonucZ/Hydroxyglut_hydro"/>
</dbReference>
<comment type="caution">
    <text evidence="4">The sequence shown here is derived from an EMBL/GenBank/DDBJ whole genome shotgun (WGS) entry which is preliminary data.</text>
</comment>
<dbReference type="AlphaFoldDB" id="A0ABD3JPZ0"/>